<name>A0A328TXI0_9BACL</name>
<dbReference type="GO" id="GO:0012506">
    <property type="term" value="C:vesicle membrane"/>
    <property type="evidence" value="ECO:0007669"/>
    <property type="project" value="InterPro"/>
</dbReference>
<dbReference type="AlphaFoldDB" id="A0A328TXI0"/>
<comment type="subcellular location">
    <subcellularLocation>
        <location evidence="2">Gas vesicle</location>
    </subcellularLocation>
</comment>
<accession>A0A328TXI0</accession>
<dbReference type="PROSITE" id="PS00234">
    <property type="entry name" value="GAS_VESICLE_A_1"/>
    <property type="match status" value="1"/>
</dbReference>
<dbReference type="InterPro" id="IPR018493">
    <property type="entry name" value="GvpA-like_CS"/>
</dbReference>
<evidence type="ECO:0000256" key="2">
    <source>
        <dbReference type="ARBA" id="ARBA00035108"/>
    </source>
</evidence>
<evidence type="ECO:0000256" key="1">
    <source>
        <dbReference type="ARBA" id="ARBA00022987"/>
    </source>
</evidence>
<keyword evidence="1" id="KW-0304">Gas vesicle</keyword>
<dbReference type="OrthoDB" id="8453627at2"/>
<dbReference type="Proteomes" id="UP000249260">
    <property type="component" value="Unassembled WGS sequence"/>
</dbReference>
<dbReference type="GO" id="GO:0005198">
    <property type="term" value="F:structural molecule activity"/>
    <property type="evidence" value="ECO:0007669"/>
    <property type="project" value="InterPro"/>
</dbReference>
<dbReference type="PANTHER" id="PTHR35344">
    <property type="entry name" value="GAS VESICLE STRUCTURAL PROTEIN 2-RELATED"/>
    <property type="match status" value="1"/>
</dbReference>
<comment type="similarity">
    <text evidence="3">Belongs to the gas vesicle GvpA family.</text>
</comment>
<comment type="caution">
    <text evidence="4">The sequence shown here is derived from an EMBL/GenBank/DDBJ whole genome shotgun (WGS) entry which is preliminary data.</text>
</comment>
<dbReference type="EMBL" id="QLUW01000003">
    <property type="protein sequence ID" value="RAP75187.1"/>
    <property type="molecule type" value="Genomic_DNA"/>
</dbReference>
<gene>
    <name evidence="4" type="ORF">DL346_17560</name>
</gene>
<proteinExistence type="inferred from homology"/>
<reference evidence="4 5" key="1">
    <citation type="submission" date="2018-06" db="EMBL/GenBank/DDBJ databases">
        <title>Paenibacillus montanisoli sp. nov., isolated from mountain area soil.</title>
        <authorList>
            <person name="Wu M."/>
        </authorList>
    </citation>
    <scope>NUCLEOTIDE SEQUENCE [LARGE SCALE GENOMIC DNA]</scope>
    <source>
        <strain evidence="4 5">RA17</strain>
    </source>
</reference>
<evidence type="ECO:0000313" key="5">
    <source>
        <dbReference type="Proteomes" id="UP000249260"/>
    </source>
</evidence>
<dbReference type="InterPro" id="IPR000638">
    <property type="entry name" value="Gas-vesicle_GvpA-like"/>
</dbReference>
<protein>
    <submittedName>
        <fullName evidence="4">Gas vesicle protein</fullName>
    </submittedName>
</protein>
<dbReference type="GO" id="GO:0031411">
    <property type="term" value="C:gas vesicle"/>
    <property type="evidence" value="ECO:0007669"/>
    <property type="project" value="UniProtKB-SubCell"/>
</dbReference>
<dbReference type="Pfam" id="PF00741">
    <property type="entry name" value="Gas_vesicle"/>
    <property type="match status" value="1"/>
</dbReference>
<organism evidence="4 5">
    <name type="scientific">Paenibacillus montanisoli</name>
    <dbReference type="NCBI Taxonomy" id="2081970"/>
    <lineage>
        <taxon>Bacteria</taxon>
        <taxon>Bacillati</taxon>
        <taxon>Bacillota</taxon>
        <taxon>Bacilli</taxon>
        <taxon>Bacillales</taxon>
        <taxon>Paenibacillaceae</taxon>
        <taxon>Paenibacillus</taxon>
    </lineage>
</organism>
<sequence length="62" mass="7020">MKDWYANKEITLLDILDGLLDKGIVVQGELILTVANIDLVYIDLRLLVTAVESIARHTELRI</sequence>
<evidence type="ECO:0000313" key="4">
    <source>
        <dbReference type="EMBL" id="RAP75187.1"/>
    </source>
</evidence>
<keyword evidence="5" id="KW-1185">Reference proteome</keyword>
<dbReference type="PANTHER" id="PTHR35344:SF4">
    <property type="entry name" value="GAS VESICLE PROTEIN A1"/>
    <property type="match status" value="1"/>
</dbReference>
<dbReference type="RefSeq" id="WP_112883451.1">
    <property type="nucleotide sequence ID" value="NZ_QLUW01000003.1"/>
</dbReference>
<dbReference type="InterPro" id="IPR050530">
    <property type="entry name" value="GvpA"/>
</dbReference>
<evidence type="ECO:0000256" key="3">
    <source>
        <dbReference type="ARBA" id="ARBA00035646"/>
    </source>
</evidence>